<feature type="compositionally biased region" description="Basic and acidic residues" evidence="1">
    <location>
        <begin position="38"/>
        <end position="56"/>
    </location>
</feature>
<reference evidence="2 3" key="1">
    <citation type="submission" date="2023-09" db="EMBL/GenBank/DDBJ databases">
        <authorList>
            <person name="Rey-Velasco X."/>
        </authorList>
    </citation>
    <scope>NUCLEOTIDE SEQUENCE [LARGE SCALE GENOMIC DNA]</scope>
    <source>
        <strain evidence="2 3">F158</strain>
    </source>
</reference>
<name>A0ABU3DM75_9RHOB</name>
<evidence type="ECO:0000313" key="3">
    <source>
        <dbReference type="Proteomes" id="UP001265259"/>
    </source>
</evidence>
<feature type="region of interest" description="Disordered" evidence="1">
    <location>
        <begin position="1"/>
        <end position="130"/>
    </location>
</feature>
<accession>A0ABU3DM75</accession>
<feature type="compositionally biased region" description="Basic and acidic residues" evidence="1">
    <location>
        <begin position="111"/>
        <end position="120"/>
    </location>
</feature>
<protein>
    <submittedName>
        <fullName evidence="2">Uncharacterized protein</fullName>
    </submittedName>
</protein>
<feature type="compositionally biased region" description="Low complexity" evidence="1">
    <location>
        <begin position="73"/>
        <end position="83"/>
    </location>
</feature>
<gene>
    <name evidence="2" type="ORF">RM543_18360</name>
</gene>
<organism evidence="2 3">
    <name type="scientific">Tropicimonas omnivorans</name>
    <dbReference type="NCBI Taxonomy" id="3075590"/>
    <lineage>
        <taxon>Bacteria</taxon>
        <taxon>Pseudomonadati</taxon>
        <taxon>Pseudomonadota</taxon>
        <taxon>Alphaproteobacteria</taxon>
        <taxon>Rhodobacterales</taxon>
        <taxon>Roseobacteraceae</taxon>
        <taxon>Tropicimonas</taxon>
    </lineage>
</organism>
<dbReference type="RefSeq" id="WP_311694310.1">
    <property type="nucleotide sequence ID" value="NZ_JAVRHL010000007.1"/>
</dbReference>
<comment type="caution">
    <text evidence="2">The sequence shown here is derived from an EMBL/GenBank/DDBJ whole genome shotgun (WGS) entry which is preliminary data.</text>
</comment>
<dbReference type="EMBL" id="JAVRHL010000007">
    <property type="protein sequence ID" value="MDT0684629.1"/>
    <property type="molecule type" value="Genomic_DNA"/>
</dbReference>
<keyword evidence="3" id="KW-1185">Reference proteome</keyword>
<evidence type="ECO:0000256" key="1">
    <source>
        <dbReference type="SAM" id="MobiDB-lite"/>
    </source>
</evidence>
<proteinExistence type="predicted"/>
<sequence length="239" mass="26508">MSSEYRRKKPQIKRPNVDRSQGFGGQYEAEPTPAPKPTESEKKTNPEAKAPEETKTTETPPTEKPQAGSTASAPAAEPQVTAPTPQPPQKPVADKPAPQAARSASTKRPRRQTDSKEPKPMKKVALTAYPKEDHRAALEAVQSDAVSIMDMVKLAGRRALAQFEPKAEFKAAPDVERMGSTHRYTTTKQVSQPVLEKLHESMNPLGLKSDNEMLRGQFEPLFWSELDSIIEDVKKRKMK</sequence>
<feature type="compositionally biased region" description="Basic residues" evidence="1">
    <location>
        <begin position="1"/>
        <end position="12"/>
    </location>
</feature>
<evidence type="ECO:0000313" key="2">
    <source>
        <dbReference type="EMBL" id="MDT0684629.1"/>
    </source>
</evidence>
<dbReference type="Proteomes" id="UP001265259">
    <property type="component" value="Unassembled WGS sequence"/>
</dbReference>